<dbReference type="RefSeq" id="WP_161811108.1">
    <property type="nucleotide sequence ID" value="NZ_BLJN01000001.1"/>
</dbReference>
<reference evidence="3" key="1">
    <citation type="submission" date="2020-01" db="EMBL/GenBank/DDBJ databases">
        <title>'Steroidobacter agaridevorans' sp. nov., agar-degrading bacteria isolated from rhizosphere soils.</title>
        <authorList>
            <person name="Ikenaga M."/>
            <person name="Kataoka M."/>
            <person name="Murouchi A."/>
            <person name="Katsuragi S."/>
            <person name="Sakai M."/>
        </authorList>
    </citation>
    <scope>NUCLEOTIDE SEQUENCE [LARGE SCALE GENOMIC DNA]</scope>
    <source>
        <strain evidence="3">YU21-B</strain>
    </source>
</reference>
<dbReference type="EMBL" id="BLJN01000001">
    <property type="protein sequence ID" value="GFE79439.1"/>
    <property type="molecule type" value="Genomic_DNA"/>
</dbReference>
<feature type="domain" description="Bacterial Ig-like" evidence="1">
    <location>
        <begin position="63"/>
        <end position="137"/>
    </location>
</feature>
<dbReference type="InterPro" id="IPR032109">
    <property type="entry name" value="Big_3_5"/>
</dbReference>
<evidence type="ECO:0000259" key="1">
    <source>
        <dbReference type="Pfam" id="PF16640"/>
    </source>
</evidence>
<organism evidence="2 3">
    <name type="scientific">Steroidobacter agaridevorans</name>
    <dbReference type="NCBI Taxonomy" id="2695856"/>
    <lineage>
        <taxon>Bacteria</taxon>
        <taxon>Pseudomonadati</taxon>
        <taxon>Pseudomonadota</taxon>
        <taxon>Gammaproteobacteria</taxon>
        <taxon>Steroidobacterales</taxon>
        <taxon>Steroidobacteraceae</taxon>
        <taxon>Steroidobacter</taxon>
    </lineage>
</organism>
<gene>
    <name evidence="2" type="ORF">GCM10011487_14390</name>
</gene>
<proteinExistence type="predicted"/>
<dbReference type="Proteomes" id="UP000445000">
    <property type="component" value="Unassembled WGS sequence"/>
</dbReference>
<keyword evidence="3" id="KW-1185">Reference proteome</keyword>
<comment type="caution">
    <text evidence="2">The sequence shown here is derived from an EMBL/GenBank/DDBJ whole genome shotgun (WGS) entry which is preliminary data.</text>
</comment>
<accession>A0A829Y828</accession>
<dbReference type="AlphaFoldDB" id="A0A829Y828"/>
<dbReference type="InterPro" id="IPR013783">
    <property type="entry name" value="Ig-like_fold"/>
</dbReference>
<name>A0A829Y828_9GAMM</name>
<sequence length="153" mass="16271">MRADETITYSYDALGRVISVQSAGGPNDGIQHSYRYDAAGNRTQFVIGDVFEFSRTNNVANIVSGGAVIEVNVSGSGSLTGTVTFTENGVFLGSTQVYDGRASIFLQGLPPGVHTITVSYSGDAINAPYSRTFTIRVQNLSWLPAVLDLLLAD</sequence>
<protein>
    <recommendedName>
        <fullName evidence="1">Bacterial Ig-like domain-containing protein</fullName>
    </recommendedName>
</protein>
<evidence type="ECO:0000313" key="2">
    <source>
        <dbReference type="EMBL" id="GFE79439.1"/>
    </source>
</evidence>
<evidence type="ECO:0000313" key="3">
    <source>
        <dbReference type="Proteomes" id="UP000445000"/>
    </source>
</evidence>
<dbReference type="Gene3D" id="2.60.40.10">
    <property type="entry name" value="Immunoglobulins"/>
    <property type="match status" value="1"/>
</dbReference>
<dbReference type="Pfam" id="PF16640">
    <property type="entry name" value="Big_3_5"/>
    <property type="match status" value="1"/>
</dbReference>